<keyword evidence="2" id="KW-0732">Signal</keyword>
<reference evidence="3" key="1">
    <citation type="journal article" date="2023" name="Mol. Phylogenet. Evol.">
        <title>Genome-scale phylogeny and comparative genomics of the fungal order Sordariales.</title>
        <authorList>
            <person name="Hensen N."/>
            <person name="Bonometti L."/>
            <person name="Westerberg I."/>
            <person name="Brannstrom I.O."/>
            <person name="Guillou S."/>
            <person name="Cros-Aarteil S."/>
            <person name="Calhoun S."/>
            <person name="Haridas S."/>
            <person name="Kuo A."/>
            <person name="Mondo S."/>
            <person name="Pangilinan J."/>
            <person name="Riley R."/>
            <person name="LaButti K."/>
            <person name="Andreopoulos B."/>
            <person name="Lipzen A."/>
            <person name="Chen C."/>
            <person name="Yan M."/>
            <person name="Daum C."/>
            <person name="Ng V."/>
            <person name="Clum A."/>
            <person name="Steindorff A."/>
            <person name="Ohm R.A."/>
            <person name="Martin F."/>
            <person name="Silar P."/>
            <person name="Natvig D.O."/>
            <person name="Lalanne C."/>
            <person name="Gautier V."/>
            <person name="Ament-Velasquez S.L."/>
            <person name="Kruys A."/>
            <person name="Hutchinson M.I."/>
            <person name="Powell A.J."/>
            <person name="Barry K."/>
            <person name="Miller A.N."/>
            <person name="Grigoriev I.V."/>
            <person name="Debuchy R."/>
            <person name="Gladieux P."/>
            <person name="Hiltunen Thoren M."/>
            <person name="Johannesson H."/>
        </authorList>
    </citation>
    <scope>NUCLEOTIDE SEQUENCE</scope>
    <source>
        <strain evidence="3">CBS 232.78</strain>
    </source>
</reference>
<proteinExistence type="predicted"/>
<evidence type="ECO:0000313" key="3">
    <source>
        <dbReference type="EMBL" id="KAK3372141.1"/>
    </source>
</evidence>
<feature type="chain" id="PRO_5042081075" evidence="2">
    <location>
        <begin position="17"/>
        <end position="114"/>
    </location>
</feature>
<organism evidence="3 4">
    <name type="scientific">Podospora didyma</name>
    <dbReference type="NCBI Taxonomy" id="330526"/>
    <lineage>
        <taxon>Eukaryota</taxon>
        <taxon>Fungi</taxon>
        <taxon>Dikarya</taxon>
        <taxon>Ascomycota</taxon>
        <taxon>Pezizomycotina</taxon>
        <taxon>Sordariomycetes</taxon>
        <taxon>Sordariomycetidae</taxon>
        <taxon>Sordariales</taxon>
        <taxon>Podosporaceae</taxon>
        <taxon>Podospora</taxon>
    </lineage>
</organism>
<evidence type="ECO:0000256" key="1">
    <source>
        <dbReference type="SAM" id="MobiDB-lite"/>
    </source>
</evidence>
<dbReference type="Proteomes" id="UP001285441">
    <property type="component" value="Unassembled WGS sequence"/>
</dbReference>
<keyword evidence="4" id="KW-1185">Reference proteome</keyword>
<reference evidence="3" key="2">
    <citation type="submission" date="2023-06" db="EMBL/GenBank/DDBJ databases">
        <authorList>
            <consortium name="Lawrence Berkeley National Laboratory"/>
            <person name="Haridas S."/>
            <person name="Hensen N."/>
            <person name="Bonometti L."/>
            <person name="Westerberg I."/>
            <person name="Brannstrom I.O."/>
            <person name="Guillou S."/>
            <person name="Cros-Aarteil S."/>
            <person name="Calhoun S."/>
            <person name="Kuo A."/>
            <person name="Mondo S."/>
            <person name="Pangilinan J."/>
            <person name="Riley R."/>
            <person name="LaButti K."/>
            <person name="Andreopoulos B."/>
            <person name="Lipzen A."/>
            <person name="Chen C."/>
            <person name="Yanf M."/>
            <person name="Daum C."/>
            <person name="Ng V."/>
            <person name="Clum A."/>
            <person name="Steindorff A."/>
            <person name="Ohm R."/>
            <person name="Martin F."/>
            <person name="Silar P."/>
            <person name="Natvig D."/>
            <person name="Lalanne C."/>
            <person name="Gautier V."/>
            <person name="Ament-velasquez S.L."/>
            <person name="Kruys A."/>
            <person name="Hutchinson M.I."/>
            <person name="Powell A.J."/>
            <person name="Barry K."/>
            <person name="Miller A.N."/>
            <person name="Grigoriev I.V."/>
            <person name="Debuchy R."/>
            <person name="Gladieux P."/>
            <person name="Thoren M.H."/>
            <person name="Johannesson H."/>
        </authorList>
    </citation>
    <scope>NUCLEOTIDE SEQUENCE</scope>
    <source>
        <strain evidence="3">CBS 232.78</strain>
    </source>
</reference>
<evidence type="ECO:0000313" key="4">
    <source>
        <dbReference type="Proteomes" id="UP001285441"/>
    </source>
</evidence>
<feature type="region of interest" description="Disordered" evidence="1">
    <location>
        <begin position="89"/>
        <end position="114"/>
    </location>
</feature>
<dbReference type="AlphaFoldDB" id="A0AAE0K8R3"/>
<name>A0AAE0K8R3_9PEZI</name>
<sequence length="114" mass="12130">MKPTTFFLALLPFSIAAQMSDPSALSDDGTVIRRNTSTAAAEAHDDNWDKQYEDLHKYPAEYGKCEDYGSYQHGPKSYGKCGKYGSYGAHGSHGGSSRHGGGGSGHGRGSGRGR</sequence>
<comment type="caution">
    <text evidence="3">The sequence shown here is derived from an EMBL/GenBank/DDBJ whole genome shotgun (WGS) entry which is preliminary data.</text>
</comment>
<dbReference type="EMBL" id="JAULSW010000008">
    <property type="protein sequence ID" value="KAK3372141.1"/>
    <property type="molecule type" value="Genomic_DNA"/>
</dbReference>
<protein>
    <submittedName>
        <fullName evidence="3">Uncharacterized protein</fullName>
    </submittedName>
</protein>
<gene>
    <name evidence="3" type="ORF">B0H63DRAFT_550616</name>
</gene>
<evidence type="ECO:0000256" key="2">
    <source>
        <dbReference type="SAM" id="SignalP"/>
    </source>
</evidence>
<feature type="signal peptide" evidence="2">
    <location>
        <begin position="1"/>
        <end position="16"/>
    </location>
</feature>
<feature type="compositionally biased region" description="Gly residues" evidence="1">
    <location>
        <begin position="91"/>
        <end position="108"/>
    </location>
</feature>
<accession>A0AAE0K8R3</accession>